<organism evidence="2 3">
    <name type="scientific">Pedobacter soli</name>
    <dbReference type="NCBI Taxonomy" id="390242"/>
    <lineage>
        <taxon>Bacteria</taxon>
        <taxon>Pseudomonadati</taxon>
        <taxon>Bacteroidota</taxon>
        <taxon>Sphingobacteriia</taxon>
        <taxon>Sphingobacteriales</taxon>
        <taxon>Sphingobacteriaceae</taxon>
        <taxon>Pedobacter</taxon>
    </lineage>
</organism>
<name>A0A1G7AHC2_9SPHI</name>
<protein>
    <submittedName>
        <fullName evidence="2">Uncharacterized protein</fullName>
    </submittedName>
</protein>
<proteinExistence type="predicted"/>
<gene>
    <name evidence="2" type="ORF">SAMN04488024_11284</name>
</gene>
<evidence type="ECO:0000313" key="3">
    <source>
        <dbReference type="Proteomes" id="UP000199455"/>
    </source>
</evidence>
<sequence length="151" mass="17429">MLLYSLTTMCVILTLLFAKPETKQIIIIMYAVISQLSMYFGLYTSLRNFKAYLLWFGFGIVHLILFFCFKENPALEMYAGNPSVFLSNTIVLLLLFQLLRYLSLKLQNREFVAPAKNGLDIFENKKVTLADSIIFIIYMSSWLGLTMLPLK</sequence>
<keyword evidence="3" id="KW-1185">Reference proteome</keyword>
<feature type="transmembrane region" description="Helical" evidence="1">
    <location>
        <begin position="53"/>
        <end position="72"/>
    </location>
</feature>
<dbReference type="EMBL" id="FMZH01000012">
    <property type="protein sequence ID" value="SDE13857.1"/>
    <property type="molecule type" value="Genomic_DNA"/>
</dbReference>
<dbReference type="STRING" id="390242.SAMN04488024_11284"/>
<feature type="transmembrane region" description="Helical" evidence="1">
    <location>
        <begin position="84"/>
        <end position="102"/>
    </location>
</feature>
<keyword evidence="1" id="KW-1133">Transmembrane helix</keyword>
<dbReference type="Proteomes" id="UP000199455">
    <property type="component" value="Unassembled WGS sequence"/>
</dbReference>
<feature type="transmembrane region" description="Helical" evidence="1">
    <location>
        <begin position="28"/>
        <end position="46"/>
    </location>
</feature>
<dbReference type="AlphaFoldDB" id="A0A1G7AHC2"/>
<evidence type="ECO:0000313" key="2">
    <source>
        <dbReference type="EMBL" id="SDE13857.1"/>
    </source>
</evidence>
<evidence type="ECO:0000256" key="1">
    <source>
        <dbReference type="SAM" id="Phobius"/>
    </source>
</evidence>
<reference evidence="3" key="1">
    <citation type="submission" date="2016-10" db="EMBL/GenBank/DDBJ databases">
        <authorList>
            <person name="Varghese N."/>
            <person name="Submissions S."/>
        </authorList>
    </citation>
    <scope>NUCLEOTIDE SEQUENCE [LARGE SCALE GENOMIC DNA]</scope>
    <source>
        <strain evidence="3">DSM 18609</strain>
    </source>
</reference>
<keyword evidence="1" id="KW-0812">Transmembrane</keyword>
<accession>A0A1G7AHC2</accession>
<feature type="transmembrane region" description="Helical" evidence="1">
    <location>
        <begin position="129"/>
        <end position="150"/>
    </location>
</feature>
<keyword evidence="1" id="KW-0472">Membrane</keyword>